<dbReference type="Gene3D" id="1.10.490.10">
    <property type="entry name" value="Globins"/>
    <property type="match status" value="1"/>
</dbReference>
<dbReference type="GO" id="GO:0020037">
    <property type="term" value="F:heme binding"/>
    <property type="evidence" value="ECO:0007669"/>
    <property type="project" value="InterPro"/>
</dbReference>
<proteinExistence type="predicted"/>
<dbReference type="SUPFAM" id="SSF46458">
    <property type="entry name" value="Globin-like"/>
    <property type="match status" value="1"/>
</dbReference>
<dbReference type="InterPro" id="IPR009050">
    <property type="entry name" value="Globin-like_sf"/>
</dbReference>
<comment type="caution">
    <text evidence="2">The sequence shown here is derived from an EMBL/GenBank/DDBJ whole genome shotgun (WGS) entry which is preliminary data.</text>
</comment>
<evidence type="ECO:0000313" key="2">
    <source>
        <dbReference type="EMBL" id="PYE87027.1"/>
    </source>
</evidence>
<protein>
    <submittedName>
        <fullName evidence="2">Truncated hemoglobin YjbI</fullName>
    </submittedName>
</protein>
<dbReference type="Gene3D" id="2.60.120.10">
    <property type="entry name" value="Jelly Rolls"/>
    <property type="match status" value="1"/>
</dbReference>
<evidence type="ECO:0000259" key="1">
    <source>
        <dbReference type="Pfam" id="PF09313"/>
    </source>
</evidence>
<name>A0A318T4H3_9HYPH</name>
<dbReference type="Proteomes" id="UP000247454">
    <property type="component" value="Unassembled WGS sequence"/>
</dbReference>
<gene>
    <name evidence="2" type="ORF">C7477_11768</name>
</gene>
<organism evidence="2 3">
    <name type="scientific">Phyllobacterium leguminum</name>
    <dbReference type="NCBI Taxonomy" id="314237"/>
    <lineage>
        <taxon>Bacteria</taxon>
        <taxon>Pseudomonadati</taxon>
        <taxon>Pseudomonadota</taxon>
        <taxon>Alphaproteobacteria</taxon>
        <taxon>Hyphomicrobiales</taxon>
        <taxon>Phyllobacteriaceae</taxon>
        <taxon>Phyllobacterium</taxon>
    </lineage>
</organism>
<dbReference type="InterPro" id="IPR012292">
    <property type="entry name" value="Globin/Proto"/>
</dbReference>
<sequence>MPVLSRFYARVRQDPDLGPVFNTIVEDWTEHLQRLEDFWSSLMLTSGRYKGNPVAMHAIHADKIQPHMFARWLQLWEETTNEMVSADIAQDMQAKAARIADRLNRAMHGTESVTAAAGPPVSNLLEPYRRTSIFDQSTTPSALLVRHETKAGTWAVVRVVEGQLMLVSGDGSFSTSILDPAKPGVIEPLQPHHLKLLGPVRFRLEFFDRDPSPILNQDLQGSPHAQASQL</sequence>
<dbReference type="EMBL" id="QJTF01000017">
    <property type="protein sequence ID" value="PYE87027.1"/>
    <property type="molecule type" value="Genomic_DNA"/>
</dbReference>
<dbReference type="SUPFAM" id="SSF51197">
    <property type="entry name" value="Clavaminate synthase-like"/>
    <property type="match status" value="1"/>
</dbReference>
<keyword evidence="3" id="KW-1185">Reference proteome</keyword>
<dbReference type="Pfam" id="PF09313">
    <property type="entry name" value="TehB-like"/>
    <property type="match status" value="1"/>
</dbReference>
<reference evidence="2 3" key="1">
    <citation type="submission" date="2018-06" db="EMBL/GenBank/DDBJ databases">
        <title>Genomic Encyclopedia of Type Strains, Phase III (KMG-III): the genomes of soil and plant-associated and newly described type strains.</title>
        <authorList>
            <person name="Whitman W."/>
        </authorList>
    </citation>
    <scope>NUCLEOTIDE SEQUENCE [LARGE SCALE GENOMIC DNA]</scope>
    <source>
        <strain evidence="2 3">ORS 1419</strain>
    </source>
</reference>
<feature type="domain" description="TehB/YeaR-like" evidence="1">
    <location>
        <begin position="129"/>
        <end position="204"/>
    </location>
</feature>
<dbReference type="InterPro" id="IPR014710">
    <property type="entry name" value="RmlC-like_jellyroll"/>
</dbReference>
<dbReference type="InterPro" id="IPR015392">
    <property type="entry name" value="TehB/YeaR-like_dom"/>
</dbReference>
<accession>A0A318T4H3</accession>
<dbReference type="CDD" id="cd08916">
    <property type="entry name" value="TrHb3_P"/>
    <property type="match status" value="1"/>
</dbReference>
<dbReference type="GO" id="GO:0019825">
    <property type="term" value="F:oxygen binding"/>
    <property type="evidence" value="ECO:0007669"/>
    <property type="project" value="InterPro"/>
</dbReference>
<dbReference type="AlphaFoldDB" id="A0A318T4H3"/>
<evidence type="ECO:0000313" key="3">
    <source>
        <dbReference type="Proteomes" id="UP000247454"/>
    </source>
</evidence>